<organism evidence="2 3">
    <name type="scientific">Terriglobus aquaticus</name>
    <dbReference type="NCBI Taxonomy" id="940139"/>
    <lineage>
        <taxon>Bacteria</taxon>
        <taxon>Pseudomonadati</taxon>
        <taxon>Acidobacteriota</taxon>
        <taxon>Terriglobia</taxon>
        <taxon>Terriglobales</taxon>
        <taxon>Acidobacteriaceae</taxon>
        <taxon>Terriglobus</taxon>
    </lineage>
</organism>
<comment type="caution">
    <text evidence="2">The sequence shown here is derived from an EMBL/GenBank/DDBJ whole genome shotgun (WGS) entry which is preliminary data.</text>
</comment>
<keyword evidence="1" id="KW-1133">Transmembrane helix</keyword>
<name>A0ABW9KG77_9BACT</name>
<keyword evidence="3" id="KW-1185">Reference proteome</keyword>
<proteinExistence type="predicted"/>
<feature type="transmembrane region" description="Helical" evidence="1">
    <location>
        <begin position="34"/>
        <end position="59"/>
    </location>
</feature>
<keyword evidence="1" id="KW-0812">Transmembrane</keyword>
<sequence length="105" mass="11236">MAQPDRTFAPGYTNYTGPRLFGAPVGDLSAFQTVLATLAIGAASFFAATFFGILGVSVLSIARHRMLDYSIAYKFVGLPVGVLMLFGAGLYLGSILIRRVTREGR</sequence>
<protein>
    <submittedName>
        <fullName evidence="2">Uncharacterized protein</fullName>
    </submittedName>
</protein>
<evidence type="ECO:0000313" key="3">
    <source>
        <dbReference type="Proteomes" id="UP001634747"/>
    </source>
</evidence>
<feature type="transmembrane region" description="Helical" evidence="1">
    <location>
        <begin position="71"/>
        <end position="97"/>
    </location>
</feature>
<accession>A0ABW9KG77</accession>
<keyword evidence="1" id="KW-0472">Membrane</keyword>
<reference evidence="2 3" key="1">
    <citation type="submission" date="2024-12" db="EMBL/GenBank/DDBJ databases">
        <authorList>
            <person name="Lee Y."/>
        </authorList>
    </citation>
    <scope>NUCLEOTIDE SEQUENCE [LARGE SCALE GENOMIC DNA]</scope>
    <source>
        <strain evidence="2 3">03SUJ4</strain>
    </source>
</reference>
<evidence type="ECO:0000313" key="2">
    <source>
        <dbReference type="EMBL" id="MFN2974488.1"/>
    </source>
</evidence>
<dbReference type="EMBL" id="JBJYXY010000001">
    <property type="protein sequence ID" value="MFN2974488.1"/>
    <property type="molecule type" value="Genomic_DNA"/>
</dbReference>
<evidence type="ECO:0000256" key="1">
    <source>
        <dbReference type="SAM" id="Phobius"/>
    </source>
</evidence>
<dbReference type="Proteomes" id="UP001634747">
    <property type="component" value="Unassembled WGS sequence"/>
</dbReference>
<gene>
    <name evidence="2" type="ORF">ACK2TP_01800</name>
</gene>
<dbReference type="RefSeq" id="WP_263413948.1">
    <property type="nucleotide sequence ID" value="NZ_BAABBH010000001.1"/>
</dbReference>